<evidence type="ECO:0000256" key="3">
    <source>
        <dbReference type="ARBA" id="ARBA00022824"/>
    </source>
</evidence>
<evidence type="ECO:0000256" key="4">
    <source>
        <dbReference type="ARBA" id="ARBA00022927"/>
    </source>
</evidence>
<dbReference type="InterPro" id="IPR013244">
    <property type="entry name" value="Sec39_domain"/>
</dbReference>
<proteinExistence type="predicted"/>
<dbReference type="GeneID" id="18756114"/>
<keyword evidence="9" id="KW-1185">Reference proteome</keyword>
<dbReference type="Pfam" id="PF08314">
    <property type="entry name" value="Sec39"/>
    <property type="match status" value="1"/>
</dbReference>
<dbReference type="PANTHER" id="PTHR40787:SF3">
    <property type="entry name" value="PROTEIN TRANSPORT PROTEIN SEC39"/>
    <property type="match status" value="1"/>
</dbReference>
<dbReference type="GO" id="GO:0005783">
    <property type="term" value="C:endoplasmic reticulum"/>
    <property type="evidence" value="ECO:0007669"/>
    <property type="project" value="UniProtKB-SubCell"/>
</dbReference>
<evidence type="ECO:0000256" key="2">
    <source>
        <dbReference type="ARBA" id="ARBA00022448"/>
    </source>
</evidence>
<dbReference type="InParanoid" id="K1X7M0"/>
<feature type="coiled-coil region" evidence="5">
    <location>
        <begin position="792"/>
        <end position="823"/>
    </location>
</feature>
<evidence type="ECO:0000256" key="5">
    <source>
        <dbReference type="SAM" id="Coils"/>
    </source>
</evidence>
<dbReference type="GO" id="GO:0006890">
    <property type="term" value="P:retrograde vesicle-mediated transport, Golgi to endoplasmic reticulum"/>
    <property type="evidence" value="ECO:0007669"/>
    <property type="project" value="InterPro"/>
</dbReference>
<feature type="domain" description="Sec39" evidence="7">
    <location>
        <begin position="12"/>
        <end position="820"/>
    </location>
</feature>
<dbReference type="eggNOG" id="ENOG502R87S">
    <property type="taxonomic scope" value="Eukaryota"/>
</dbReference>
<accession>K1X7M0</accession>
<evidence type="ECO:0000313" key="8">
    <source>
        <dbReference type="EMBL" id="EKD21066.1"/>
    </source>
</evidence>
<comment type="subcellular location">
    <subcellularLocation>
        <location evidence="1">Endoplasmic reticulum</location>
    </subcellularLocation>
</comment>
<dbReference type="PANTHER" id="PTHR40787">
    <property type="entry name" value="SECRETED PROTEIN"/>
    <property type="match status" value="1"/>
</dbReference>
<dbReference type="RefSeq" id="XP_007288068.1">
    <property type="nucleotide sequence ID" value="XM_007288006.1"/>
</dbReference>
<organism evidence="8 9">
    <name type="scientific">Marssonina brunnea f. sp. multigermtubi (strain MB_m1)</name>
    <name type="common">Marssonina leaf spot fungus</name>
    <dbReference type="NCBI Taxonomy" id="1072389"/>
    <lineage>
        <taxon>Eukaryota</taxon>
        <taxon>Fungi</taxon>
        <taxon>Dikarya</taxon>
        <taxon>Ascomycota</taxon>
        <taxon>Pezizomycotina</taxon>
        <taxon>Leotiomycetes</taxon>
        <taxon>Helotiales</taxon>
        <taxon>Drepanopezizaceae</taxon>
        <taxon>Drepanopeziza</taxon>
    </lineage>
</organism>
<dbReference type="HOGENOM" id="CLU_006056_0_0_1"/>
<keyword evidence="2" id="KW-0813">Transport</keyword>
<keyword evidence="5" id="KW-0175">Coiled coil</keyword>
<evidence type="ECO:0000259" key="7">
    <source>
        <dbReference type="Pfam" id="PF08314"/>
    </source>
</evidence>
<keyword evidence="4" id="KW-0653">Protein transport</keyword>
<dbReference type="OMA" id="GMKRAYD"/>
<evidence type="ECO:0000256" key="1">
    <source>
        <dbReference type="ARBA" id="ARBA00004240"/>
    </source>
</evidence>
<dbReference type="AlphaFoldDB" id="K1X7M0"/>
<dbReference type="EMBL" id="JH921428">
    <property type="protein sequence ID" value="EKD21066.1"/>
    <property type="molecule type" value="Genomic_DNA"/>
</dbReference>
<name>K1X7M0_MARBU</name>
<evidence type="ECO:0000256" key="6">
    <source>
        <dbReference type="SAM" id="MobiDB-lite"/>
    </source>
</evidence>
<keyword evidence="3" id="KW-0256">Endoplasmic reticulum</keyword>
<dbReference type="GO" id="GO:0015031">
    <property type="term" value="P:protein transport"/>
    <property type="evidence" value="ECO:0007669"/>
    <property type="project" value="UniProtKB-KW"/>
</dbReference>
<sequence length="950" mass="105773">MTDSDLSPAKSVLLAVHLASKGHIATLRTLISFHRKTLHTELVLRILLSHLPESLDSSDYVSFLEDLESGNITEDVEAPVDASPLRELCDTEAKSKVRKLGLLTLLWPDAPQDAPAEPFVRFLIHRSIRIDLYTGLIAQIPELIGPFLHLSSYLRVWAISTVLPLLRLNYEYHPEEATILTITKFEGLNDRAGVTLLLGKTGQGQTNDSTSDLTVGRDLKGLIGPWMYGDTRTKRRMLRRKSSLTLHALEPQMDLSDRNHKYLGWEEVFKWIVGEACASWKTAVEAIEQWGGPGDVDLGGWDDGTVWLDEDDQQLLEARYARSALATAYLISEESESALNGVQRVLTRITNLLDQDRIPTLEAACALLSPVPALDESNILSRKNSSYLRNELLDEQNPLTAPKEEPIKLLHALLISAFLCTRAKFPVSIRRAGELALLQDEHEQRLVFHDLMNRIGNGPKEDDKYWIRARNEILWLSNWGAEELSDGSEPTKAKGRGIFGQLSRELIEAEFLKTLLTNTSRCTLAHSLYVGVSDQPLPKAVLHDVIISTAMNAYDNATNANKTRGSLKKCNDVLLSFSDILDGSESYEEGKFLIRLTHNVGKYRLVFKQGEPFKPVTLRVHNDPISIIGKILEQNPKSYAQIGEFLDMGHDMVMAGLKGVKLQMGDVPQAEQKAIAEKRVVSMCIDAALAEDDFETAYSYVVTWLKDIAGRAHARCPDLERNKLGLFAEPPPKVLDDWSWRAALQAGKYERTSHSIKPTHLGNTSGDLDIRHLEQRMDCLSQALRLAPKATLQDIINVYRRCEEKLEALVKKEAEEEAKWEAQTDGQIMPGGFAETPQRKNIAASTSRAVEEEPMSLFDLSRASMAKAQGGFSALSMLRVGNKTTQEPATPDSRESGDFSRTSTPDYGAPKNPMRKRDQLKNVAVGGLATGVGWLLGAPPVNHNEENDPH</sequence>
<dbReference type="OrthoDB" id="3434013at2759"/>
<evidence type="ECO:0000313" key="9">
    <source>
        <dbReference type="Proteomes" id="UP000006753"/>
    </source>
</evidence>
<feature type="region of interest" description="Disordered" evidence="6">
    <location>
        <begin position="884"/>
        <end position="919"/>
    </location>
</feature>
<dbReference type="KEGG" id="mbe:MBM_00179"/>
<protein>
    <submittedName>
        <fullName evidence="8">Secretory pathway protein Sec39</fullName>
    </submittedName>
</protein>
<gene>
    <name evidence="8" type="ORF">MBM_00179</name>
</gene>
<reference evidence="8 9" key="1">
    <citation type="journal article" date="2012" name="BMC Genomics">
        <title>Sequencing the genome of Marssonina brunnea reveals fungus-poplar co-evolution.</title>
        <authorList>
            <person name="Zhu S."/>
            <person name="Cao Y.-Z."/>
            <person name="Jiang C."/>
            <person name="Tan B.-Y."/>
            <person name="Wang Z."/>
            <person name="Feng S."/>
            <person name="Zhang L."/>
            <person name="Su X.-H."/>
            <person name="Brejova B."/>
            <person name="Vinar T."/>
            <person name="Xu M."/>
            <person name="Wang M.-X."/>
            <person name="Zhang S.-G."/>
            <person name="Huang M.-R."/>
            <person name="Wu R."/>
            <person name="Zhou Y."/>
        </authorList>
    </citation>
    <scope>NUCLEOTIDE SEQUENCE [LARGE SCALE GENOMIC DNA]</scope>
    <source>
        <strain evidence="8 9">MB_m1</strain>
    </source>
</reference>
<dbReference type="Proteomes" id="UP000006753">
    <property type="component" value="Unassembled WGS sequence"/>
</dbReference>